<dbReference type="Gene3D" id="2.120.10.80">
    <property type="entry name" value="Kelch-type beta propeller"/>
    <property type="match status" value="2"/>
</dbReference>
<sequence length="342" mass="36456">MSLKPRRLDIMVDLIYLLIFGTLVYSIAVPQGQSGSGSWRTLPSIAGGPRQEDAVVATSDAVWVLGGTMIDPFRTVDAVEYYSLRDNNWHTAAPFGTPLNHLNAAAVGETIYILGGLSEGLQWLAQGISLAYSPAANAWQQRAPMPQGTQRGACAVGVYGTTIYLAGGMTILDLESGDQDVVSTVTAYDTTSNSWNTNLPPLPQPRQHVAGAVVGSIFYVLGGRTNGQEKIQNNVYALDLNNPMSGWREMAPMPTARGGLACAAIGVIIYCLGGEGDQQTQSQVFPQVEAYNTVTNQWSRLPDMPVPKHGWGVAAIDGTIYSPGGGIKAGTEPTDEFDCFTP</sequence>
<proteinExistence type="predicted"/>
<dbReference type="InterPro" id="IPR015915">
    <property type="entry name" value="Kelch-typ_b-propeller"/>
</dbReference>
<evidence type="ECO:0000313" key="1">
    <source>
        <dbReference type="EMBL" id="PIA91501.1"/>
    </source>
</evidence>
<protein>
    <submittedName>
        <fullName evidence="1">Ring canal kelch protein</fullName>
    </submittedName>
</protein>
<evidence type="ECO:0000313" key="4">
    <source>
        <dbReference type="Proteomes" id="UP001302367"/>
    </source>
</evidence>
<dbReference type="Proteomes" id="UP001302367">
    <property type="component" value="Chromosome 7"/>
</dbReference>
<accession>A0A2G5HG41</accession>
<dbReference type="SMART" id="SM00612">
    <property type="entry name" value="Kelch"/>
    <property type="match status" value="5"/>
</dbReference>
<dbReference type="AlphaFoldDB" id="A0A2G5HG41"/>
<dbReference type="Proteomes" id="UP000230605">
    <property type="component" value="Chromosome 7"/>
</dbReference>
<evidence type="ECO:0000313" key="3">
    <source>
        <dbReference type="Proteomes" id="UP000230605"/>
    </source>
</evidence>
<keyword evidence="4" id="KW-1185">Reference proteome</keyword>
<gene>
    <name evidence="1" type="ORF">CB0940_09563</name>
    <name evidence="2" type="ORF">RHO25_010765</name>
</gene>
<dbReference type="EMBL" id="CP134190">
    <property type="protein sequence ID" value="WPB06108.1"/>
    <property type="molecule type" value="Genomic_DNA"/>
</dbReference>
<dbReference type="SUPFAM" id="SSF117281">
    <property type="entry name" value="Kelch motif"/>
    <property type="match status" value="1"/>
</dbReference>
<name>A0A2G5HG41_CERBT</name>
<reference evidence="1 3" key="1">
    <citation type="submission" date="2015-10" db="EMBL/GenBank/DDBJ databases">
        <title>The cercosporin biosynthetic gene cluster was horizontally transferred to several fungal lineages and shown to be expanded in Cercospora beticola based on microsynteny with recipient genomes.</title>
        <authorList>
            <person name="De Jonge R."/>
            <person name="Ebert M.K."/>
            <person name="Suttle J.C."/>
            <person name="Jurick Ii W.M."/>
            <person name="Secor G.A."/>
            <person name="Thomma B.P."/>
            <person name="Van De Peer Y."/>
            <person name="Bolton M.D."/>
        </authorList>
    </citation>
    <scope>NUCLEOTIDE SEQUENCE [LARGE SCALE GENOMIC DNA]</scope>
    <source>
        <strain evidence="1 3">09-40</strain>
    </source>
</reference>
<dbReference type="EMBL" id="LKMD01000106">
    <property type="protein sequence ID" value="PIA91501.1"/>
    <property type="molecule type" value="Genomic_DNA"/>
</dbReference>
<reference evidence="2 4" key="2">
    <citation type="submission" date="2023-09" db="EMBL/GenBank/DDBJ databases">
        <title>Complete-Gapless Cercospora beticola genome.</title>
        <authorList>
            <person name="Wyatt N.A."/>
            <person name="Spanner R.E."/>
            <person name="Bolton M.D."/>
        </authorList>
    </citation>
    <scope>NUCLEOTIDE SEQUENCE [LARGE SCALE GENOMIC DNA]</scope>
    <source>
        <strain evidence="2">Cb09-40</strain>
    </source>
</reference>
<dbReference type="InterPro" id="IPR006652">
    <property type="entry name" value="Kelch_1"/>
</dbReference>
<dbReference type="PANTHER" id="PTHR45632">
    <property type="entry name" value="LD33804P"/>
    <property type="match status" value="1"/>
</dbReference>
<dbReference type="OrthoDB" id="45365at2759"/>
<organism evidence="1 3">
    <name type="scientific">Cercospora beticola</name>
    <name type="common">Sugarbeet leaf spot fungus</name>
    <dbReference type="NCBI Taxonomy" id="122368"/>
    <lineage>
        <taxon>Eukaryota</taxon>
        <taxon>Fungi</taxon>
        <taxon>Dikarya</taxon>
        <taxon>Ascomycota</taxon>
        <taxon>Pezizomycotina</taxon>
        <taxon>Dothideomycetes</taxon>
        <taxon>Dothideomycetidae</taxon>
        <taxon>Mycosphaerellales</taxon>
        <taxon>Mycosphaerellaceae</taxon>
        <taxon>Cercospora</taxon>
    </lineage>
</organism>
<dbReference type="Pfam" id="PF24681">
    <property type="entry name" value="Kelch_KLHDC2_KLHL20_DRC7"/>
    <property type="match status" value="1"/>
</dbReference>
<dbReference type="SUPFAM" id="SSF50965">
    <property type="entry name" value="Galactose oxidase, central domain"/>
    <property type="match status" value="1"/>
</dbReference>
<dbReference type="PANTHER" id="PTHR45632:SF24">
    <property type="entry name" value="GALACTOSE OXIDASE"/>
    <property type="match status" value="1"/>
</dbReference>
<dbReference type="InterPro" id="IPR011043">
    <property type="entry name" value="Gal_Oxase/kelch_b-propeller"/>
</dbReference>
<evidence type="ECO:0000313" key="2">
    <source>
        <dbReference type="EMBL" id="WPB06108.1"/>
    </source>
</evidence>